<keyword evidence="2" id="KW-0805">Transcription regulation</keyword>
<evidence type="ECO:0000256" key="1">
    <source>
        <dbReference type="ARBA" id="ARBA00004123"/>
    </source>
</evidence>
<dbReference type="Proteomes" id="UP000825935">
    <property type="component" value="Chromosome 33"/>
</dbReference>
<dbReference type="InterPro" id="IPR011598">
    <property type="entry name" value="bHLH_dom"/>
</dbReference>
<evidence type="ECO:0000313" key="8">
    <source>
        <dbReference type="Proteomes" id="UP000825935"/>
    </source>
</evidence>
<dbReference type="EMBL" id="CM035438">
    <property type="protein sequence ID" value="KAH7285421.1"/>
    <property type="molecule type" value="Genomic_DNA"/>
</dbReference>
<evidence type="ECO:0000313" key="7">
    <source>
        <dbReference type="EMBL" id="KAH7285421.1"/>
    </source>
</evidence>
<evidence type="ECO:0000256" key="4">
    <source>
        <dbReference type="ARBA" id="ARBA00023242"/>
    </source>
</evidence>
<dbReference type="PANTHER" id="PTHR45914">
    <property type="entry name" value="TRANSCRIPTION FACTOR HEC3-RELATED"/>
    <property type="match status" value="1"/>
</dbReference>
<dbReference type="PANTHER" id="PTHR45914:SF12">
    <property type="entry name" value="TRANSCRIPTION FACTOR BHLH87"/>
    <property type="match status" value="1"/>
</dbReference>
<evidence type="ECO:0000256" key="2">
    <source>
        <dbReference type="ARBA" id="ARBA00023015"/>
    </source>
</evidence>
<dbReference type="Pfam" id="PF00010">
    <property type="entry name" value="HLH"/>
    <property type="match status" value="1"/>
</dbReference>
<evidence type="ECO:0000256" key="5">
    <source>
        <dbReference type="SAM" id="MobiDB-lite"/>
    </source>
</evidence>
<comment type="caution">
    <text evidence="7">The sequence shown here is derived from an EMBL/GenBank/DDBJ whole genome shotgun (WGS) entry which is preliminary data.</text>
</comment>
<proteinExistence type="predicted"/>
<keyword evidence="3" id="KW-0804">Transcription</keyword>
<dbReference type="GO" id="GO:0005634">
    <property type="term" value="C:nucleus"/>
    <property type="evidence" value="ECO:0007669"/>
    <property type="project" value="UniProtKB-SubCell"/>
</dbReference>
<name>A0A8T2QQ06_CERRI</name>
<dbReference type="InterPro" id="IPR036638">
    <property type="entry name" value="HLH_DNA-bd_sf"/>
</dbReference>
<dbReference type="AlphaFoldDB" id="A0A8T2QQ06"/>
<reference evidence="7" key="1">
    <citation type="submission" date="2021-08" db="EMBL/GenBank/DDBJ databases">
        <title>WGS assembly of Ceratopteris richardii.</title>
        <authorList>
            <person name="Marchant D.B."/>
            <person name="Chen G."/>
            <person name="Jenkins J."/>
            <person name="Shu S."/>
            <person name="Leebens-Mack J."/>
            <person name="Grimwood J."/>
            <person name="Schmutz J."/>
            <person name="Soltis P."/>
            <person name="Soltis D."/>
            <person name="Chen Z.-H."/>
        </authorList>
    </citation>
    <scope>NUCLEOTIDE SEQUENCE</scope>
    <source>
        <strain evidence="7">Whitten #5841</strain>
        <tissue evidence="7">Leaf</tissue>
    </source>
</reference>
<keyword evidence="4" id="KW-0539">Nucleus</keyword>
<dbReference type="InterPro" id="IPR045843">
    <property type="entry name" value="IND-like"/>
</dbReference>
<evidence type="ECO:0000256" key="3">
    <source>
        <dbReference type="ARBA" id="ARBA00023163"/>
    </source>
</evidence>
<gene>
    <name evidence="7" type="ORF">KP509_33G027600</name>
</gene>
<dbReference type="Gene3D" id="4.10.280.10">
    <property type="entry name" value="Helix-loop-helix DNA-binding domain"/>
    <property type="match status" value="1"/>
</dbReference>
<accession>A0A8T2QQ06</accession>
<comment type="subcellular location">
    <subcellularLocation>
        <location evidence="1">Nucleus</location>
    </subcellularLocation>
</comment>
<feature type="domain" description="BHLH" evidence="6">
    <location>
        <begin position="502"/>
        <end position="551"/>
    </location>
</feature>
<dbReference type="PROSITE" id="PS50888">
    <property type="entry name" value="BHLH"/>
    <property type="match status" value="1"/>
</dbReference>
<organism evidence="7 8">
    <name type="scientific">Ceratopteris richardii</name>
    <name type="common">Triangle waterfern</name>
    <dbReference type="NCBI Taxonomy" id="49495"/>
    <lineage>
        <taxon>Eukaryota</taxon>
        <taxon>Viridiplantae</taxon>
        <taxon>Streptophyta</taxon>
        <taxon>Embryophyta</taxon>
        <taxon>Tracheophyta</taxon>
        <taxon>Polypodiopsida</taxon>
        <taxon>Polypodiidae</taxon>
        <taxon>Polypodiales</taxon>
        <taxon>Pteridineae</taxon>
        <taxon>Pteridaceae</taxon>
        <taxon>Parkerioideae</taxon>
        <taxon>Ceratopteris</taxon>
    </lineage>
</organism>
<dbReference type="GO" id="GO:0046983">
    <property type="term" value="F:protein dimerization activity"/>
    <property type="evidence" value="ECO:0007669"/>
    <property type="project" value="InterPro"/>
</dbReference>
<feature type="region of interest" description="Disordered" evidence="5">
    <location>
        <begin position="486"/>
        <end position="515"/>
    </location>
</feature>
<keyword evidence="8" id="KW-1185">Reference proteome</keyword>
<sequence length="587" mass="63750">MSILMESSCSPNGPSHVEMMLKKKNSTLTTGFSANADDSGSLICSKWLSDNCSGEQDGADVDLLRMPGLVSLASPLYDSYISISPTDSRMTGLSSSDYISTANSSRTQVEDTIDKPVIGRHTTQKANEVMRPETGAKVTPFDCPDETVIGAVISMDTQEIDIAASSSTMASPYQIVDEEDFAESQSLAELWDTPEVMNCDSVSILHGSEGLASILADLPIDNKDVHGSTSCIGAESLTNDLEYLMMPGKAITEVCRSPASLMDSHPSFHFRIGKELQQPFAMVASAHCRAGQTSLQGSLDVGLMAPKLVPSFESGKLFDSSKLSGNGSQREACSQGSSTLSQTDPYISTFHAAESESTNGARSNICTSGMSSHIGPAELHRFPMPHAHMFLGKKRLSNSFDHIPSSILPMSAPSSCTMMDSDPMIQQKLACQPFSLHQQKADKHDEAEMGYSSAAQAFSAMLYRARGGGTGQNRVTWAPSCLNDDRSPIRVPPSKARRRHGTAMDPQSIAARTRREKFSDRIRILQTLVPNGERLDTVSMLGQTLEYVRFLQHQVWQLYHGMDPASNIKCEKWKEFLESTQSAEPAT</sequence>
<dbReference type="OrthoDB" id="2017571at2759"/>
<dbReference type="SUPFAM" id="SSF47459">
    <property type="entry name" value="HLH, helix-loop-helix DNA-binding domain"/>
    <property type="match status" value="1"/>
</dbReference>
<evidence type="ECO:0000259" key="6">
    <source>
        <dbReference type="PROSITE" id="PS50888"/>
    </source>
</evidence>
<dbReference type="GO" id="GO:0003700">
    <property type="term" value="F:DNA-binding transcription factor activity"/>
    <property type="evidence" value="ECO:0007669"/>
    <property type="project" value="InterPro"/>
</dbReference>
<dbReference type="SMART" id="SM00353">
    <property type="entry name" value="HLH"/>
    <property type="match status" value="1"/>
</dbReference>
<protein>
    <recommendedName>
        <fullName evidence="6">BHLH domain-containing protein</fullName>
    </recommendedName>
</protein>